<sequence>MRQITHHHGNKQINLTASQRVADKTLTKDLAAMNVRETRS</sequence>
<accession>A0A0E9WIZ4</accession>
<reference evidence="1" key="2">
    <citation type="journal article" date="2015" name="Fish Shellfish Immunol.">
        <title>Early steps in the European eel (Anguilla anguilla)-Vibrio vulnificus interaction in the gills: Role of the RtxA13 toxin.</title>
        <authorList>
            <person name="Callol A."/>
            <person name="Pajuelo D."/>
            <person name="Ebbesson L."/>
            <person name="Teles M."/>
            <person name="MacKenzie S."/>
            <person name="Amaro C."/>
        </authorList>
    </citation>
    <scope>NUCLEOTIDE SEQUENCE</scope>
</reference>
<organism evidence="1">
    <name type="scientific">Anguilla anguilla</name>
    <name type="common">European freshwater eel</name>
    <name type="synonym">Muraena anguilla</name>
    <dbReference type="NCBI Taxonomy" id="7936"/>
    <lineage>
        <taxon>Eukaryota</taxon>
        <taxon>Metazoa</taxon>
        <taxon>Chordata</taxon>
        <taxon>Craniata</taxon>
        <taxon>Vertebrata</taxon>
        <taxon>Euteleostomi</taxon>
        <taxon>Actinopterygii</taxon>
        <taxon>Neopterygii</taxon>
        <taxon>Teleostei</taxon>
        <taxon>Anguilliformes</taxon>
        <taxon>Anguillidae</taxon>
        <taxon>Anguilla</taxon>
    </lineage>
</organism>
<evidence type="ECO:0000313" key="1">
    <source>
        <dbReference type="EMBL" id="JAH90312.1"/>
    </source>
</evidence>
<dbReference type="AlphaFoldDB" id="A0A0E9WIZ4"/>
<reference evidence="1" key="1">
    <citation type="submission" date="2014-11" db="EMBL/GenBank/DDBJ databases">
        <authorList>
            <person name="Amaro Gonzalez C."/>
        </authorList>
    </citation>
    <scope>NUCLEOTIDE SEQUENCE</scope>
</reference>
<proteinExistence type="predicted"/>
<name>A0A0E9WIZ4_ANGAN</name>
<protein>
    <submittedName>
        <fullName evidence="1">Uncharacterized protein</fullName>
    </submittedName>
</protein>
<dbReference type="EMBL" id="GBXM01018265">
    <property type="protein sequence ID" value="JAH90312.1"/>
    <property type="molecule type" value="Transcribed_RNA"/>
</dbReference>